<dbReference type="Proteomes" id="UP001225134">
    <property type="component" value="Unassembled WGS sequence"/>
</dbReference>
<comment type="caution">
    <text evidence="6">The sequence shown here is derived from an EMBL/GenBank/DDBJ whole genome shotgun (WGS) entry which is preliminary data.</text>
</comment>
<reference evidence="6 7" key="1">
    <citation type="submission" date="2023-06" db="EMBL/GenBank/DDBJ databases">
        <title>Antibody response to the Sneathia vaginalis cytopathogenic toxin A during pregnancy.</title>
        <authorList>
            <person name="Mccoy Z.T."/>
            <person name="Serrano M.G."/>
            <person name="Spaine K."/>
            <person name="Edwards D.J."/>
            <person name="Buck G.A."/>
            <person name="Jefferson K."/>
        </authorList>
    </citation>
    <scope>NUCLEOTIDE SEQUENCE [LARGE SCALE GENOMIC DNA]</scope>
    <source>
        <strain evidence="6 7">CCUG 42621</strain>
    </source>
</reference>
<dbReference type="PANTHER" id="PTHR30111">
    <property type="entry name" value="33 KDA CHAPERONIN"/>
    <property type="match status" value="1"/>
</dbReference>
<dbReference type="Gene3D" id="3.55.30.10">
    <property type="entry name" value="Hsp33 domain"/>
    <property type="match status" value="1"/>
</dbReference>
<dbReference type="InterPro" id="IPR016154">
    <property type="entry name" value="Heat_shock_Hsp33_C"/>
</dbReference>
<dbReference type="RefSeq" id="WP_066728813.1">
    <property type="nucleotide sequence ID" value="NZ_CP160095.1"/>
</dbReference>
<evidence type="ECO:0000313" key="6">
    <source>
        <dbReference type="EMBL" id="MDK9580755.1"/>
    </source>
</evidence>
<dbReference type="PANTHER" id="PTHR30111:SF1">
    <property type="entry name" value="33 KDA CHAPERONIN"/>
    <property type="match status" value="1"/>
</dbReference>
<keyword evidence="3" id="KW-1015">Disulfide bond</keyword>
<evidence type="ECO:0000313" key="7">
    <source>
        <dbReference type="Proteomes" id="UP001225134"/>
    </source>
</evidence>
<dbReference type="InterPro" id="IPR000397">
    <property type="entry name" value="Heat_shock_Hsp33"/>
</dbReference>
<evidence type="ECO:0000256" key="4">
    <source>
        <dbReference type="ARBA" id="ARBA00023186"/>
    </source>
</evidence>
<keyword evidence="7" id="KW-1185">Reference proteome</keyword>
<proteinExistence type="predicted"/>
<organism evidence="6 7">
    <name type="scientific">Sneathia sanguinegens</name>
    <dbReference type="NCBI Taxonomy" id="40543"/>
    <lineage>
        <taxon>Bacteria</taxon>
        <taxon>Fusobacteriati</taxon>
        <taxon>Fusobacteriota</taxon>
        <taxon>Fusobacteriia</taxon>
        <taxon>Fusobacteriales</taxon>
        <taxon>Leptotrichiaceae</taxon>
        <taxon>Sneathia</taxon>
    </lineage>
</organism>
<keyword evidence="5" id="KW-0676">Redox-active center</keyword>
<dbReference type="Pfam" id="PF01430">
    <property type="entry name" value="HSP33"/>
    <property type="match status" value="1"/>
</dbReference>
<gene>
    <name evidence="6" type="ORF">QQA45_04400</name>
</gene>
<dbReference type="Gene3D" id="3.90.1280.10">
    <property type="entry name" value="HSP33 redox switch-like"/>
    <property type="match status" value="1"/>
</dbReference>
<keyword evidence="4" id="KW-0143">Chaperone</keyword>
<sequence>MKSRILIGTSANVRYAIADTTNLSIEAINVNKNSKILCTSELALLNIAALLSGNIKSENGKITLLLKADGILGKAKARARKDGRIIATNEIETDKLKELNACTEFSDFAKMYKIGKGQLIIETDLGLKKPYYTTIDVNDDKDIEQAIQEYYLKSEQVDTIIKTGIKYDKNSDLIRSGAIFIQALPECKKEIFEKFKKKLKEIYGIQDLLAHDMSLEDIAKLLFDNIEEYKNLEIRDLVFKCDCSYNYCLNLLKRIYTLDEIRDIIKKDGYVETVCGFCNAAYRIDNIEEI</sequence>
<dbReference type="InterPro" id="IPR016153">
    <property type="entry name" value="Heat_shock_Hsp33_N"/>
</dbReference>
<dbReference type="EMBL" id="JASSPP010000006">
    <property type="protein sequence ID" value="MDK9580755.1"/>
    <property type="molecule type" value="Genomic_DNA"/>
</dbReference>
<evidence type="ECO:0000256" key="3">
    <source>
        <dbReference type="ARBA" id="ARBA00023157"/>
    </source>
</evidence>
<keyword evidence="2" id="KW-0862">Zinc</keyword>
<evidence type="ECO:0000256" key="5">
    <source>
        <dbReference type="ARBA" id="ARBA00023284"/>
    </source>
</evidence>
<evidence type="ECO:0000256" key="1">
    <source>
        <dbReference type="ARBA" id="ARBA00022490"/>
    </source>
</evidence>
<keyword evidence="1" id="KW-0963">Cytoplasm</keyword>
<dbReference type="SUPFAM" id="SSF64397">
    <property type="entry name" value="Hsp33 domain"/>
    <property type="match status" value="1"/>
</dbReference>
<protein>
    <submittedName>
        <fullName evidence="6">Hsp33 family molecular chaperone HslO</fullName>
    </submittedName>
</protein>
<evidence type="ECO:0000256" key="2">
    <source>
        <dbReference type="ARBA" id="ARBA00022833"/>
    </source>
</evidence>
<accession>A0ABT7HLX7</accession>
<dbReference type="SUPFAM" id="SSF118352">
    <property type="entry name" value="HSP33 redox switch-like"/>
    <property type="match status" value="1"/>
</dbReference>
<name>A0ABT7HLX7_9FUSO</name>